<dbReference type="AlphaFoldDB" id="A0AAD9T7Y6"/>
<evidence type="ECO:0000256" key="1">
    <source>
        <dbReference type="ARBA" id="ARBA00004128"/>
    </source>
</evidence>
<evidence type="ECO:0000256" key="4">
    <source>
        <dbReference type="ARBA" id="ARBA00022692"/>
    </source>
</evidence>
<dbReference type="GO" id="GO:0006865">
    <property type="term" value="P:amino acid transport"/>
    <property type="evidence" value="ECO:0007669"/>
    <property type="project" value="UniProtKB-KW"/>
</dbReference>
<keyword evidence="7 8" id="KW-0472">Membrane</keyword>
<dbReference type="Gene3D" id="1.20.1250.20">
    <property type="entry name" value="MFS general substrate transporter like domains"/>
    <property type="match status" value="1"/>
</dbReference>
<comment type="function">
    <text evidence="8">Vacuolar effluxer which mediate the efflux of amino acids resulting from autophagic degradation. The release of autophagic amino acids allows the maintenance of protein synthesis and viability during nitrogen starvation.</text>
</comment>
<evidence type="ECO:0000256" key="9">
    <source>
        <dbReference type="SAM" id="MobiDB-lite"/>
    </source>
</evidence>
<sequence length="569" mass="62524">MAAQEQYHPVGEDEPTSISKLPFIAVAAPGPASSSVSAPPHQTRHLDPDTPVGAPATSREVWSYYSYYAGNNGIGSFHSNLLFQNLIYQAGFNPNVLPLGSSPCDIDTSAPCHVWWGGGNKHKAYSSVVLIGSGLTFLSQALIFITVGSLADFGNWNPWVVRAFSVLSWVFEFGFLGVTTASKWRIAMALYIMSAWTYTLPQGVTFWASYVFFNAIFPKLAHDLPEVRDAREELLKGSINEEEFEYKCSMSRSKIMNLSYVWNNVGFTVCTALSLAALVGIGADDSAAKNNWGYSVSVAICTGFWIILAIPWFLWEKKRPGPELPTGDNYLTFGFKQTYFAVRQVWTLRQTFAYLVAFFLLADGLSTTLALISIAQSQVVHFSAISNTYLIMVQGSSAGIGVFAAYYIQQKFGVRTKTMLQLTNAGCLVAAGWGIMGIWTHKVGYHNVWEFWAFNATFGMTLGPQFSYGQAFMAELVPRGREYMFFSLLGIVSKGSAWIGPIVSSAIVDVDENQWAAFAWAASLILVPFVGIFFIDEVKSKKECAEYLAREASGLRKENGAVGGTDATM</sequence>
<feature type="transmembrane region" description="Helical" evidence="8">
    <location>
        <begin position="420"/>
        <end position="439"/>
    </location>
</feature>
<comment type="similarity">
    <text evidence="2 8">Belongs to the ATG22 family.</text>
</comment>
<evidence type="ECO:0000256" key="3">
    <source>
        <dbReference type="ARBA" id="ARBA00022448"/>
    </source>
</evidence>
<feature type="transmembrane region" description="Helical" evidence="8">
    <location>
        <begin position="260"/>
        <end position="282"/>
    </location>
</feature>
<comment type="caution">
    <text evidence="10">The sequence shown here is derived from an EMBL/GenBank/DDBJ whole genome shotgun (WGS) entry which is preliminary data.</text>
</comment>
<dbReference type="GO" id="GO:0006914">
    <property type="term" value="P:autophagy"/>
    <property type="evidence" value="ECO:0007669"/>
    <property type="project" value="UniProtKB-KW"/>
</dbReference>
<feature type="transmembrane region" description="Helical" evidence="8">
    <location>
        <begin position="388"/>
        <end position="408"/>
    </location>
</feature>
<reference evidence="10" key="1">
    <citation type="submission" date="2023-06" db="EMBL/GenBank/DDBJ databases">
        <title>Draft genome of Marssonina rosae.</title>
        <authorList>
            <person name="Cheng Q."/>
        </authorList>
    </citation>
    <scope>NUCLEOTIDE SEQUENCE</scope>
    <source>
        <strain evidence="10">R4</strain>
    </source>
</reference>
<feature type="transmembrane region" description="Helical" evidence="8">
    <location>
        <begin position="451"/>
        <end position="471"/>
    </location>
</feature>
<dbReference type="EMBL" id="JAUBYV010000001">
    <property type="protein sequence ID" value="KAK2630399.1"/>
    <property type="molecule type" value="Genomic_DNA"/>
</dbReference>
<dbReference type="InterPro" id="IPR050495">
    <property type="entry name" value="ATG22/LtaA_families"/>
</dbReference>
<feature type="transmembrane region" description="Helical" evidence="8">
    <location>
        <begin position="159"/>
        <end position="178"/>
    </location>
</feature>
<keyword evidence="11" id="KW-1185">Reference proteome</keyword>
<keyword evidence="6 8" id="KW-0072">Autophagy</keyword>
<dbReference type="SUPFAM" id="SSF103473">
    <property type="entry name" value="MFS general substrate transporter"/>
    <property type="match status" value="1"/>
</dbReference>
<evidence type="ECO:0000313" key="10">
    <source>
        <dbReference type="EMBL" id="KAK2630399.1"/>
    </source>
</evidence>
<name>A0AAD9T7Y6_9HELO</name>
<keyword evidence="5 8" id="KW-1133">Transmembrane helix</keyword>
<gene>
    <name evidence="10" type="ORF">QTJ16_001219</name>
</gene>
<dbReference type="GO" id="GO:0005774">
    <property type="term" value="C:vacuolar membrane"/>
    <property type="evidence" value="ECO:0007669"/>
    <property type="project" value="UniProtKB-SubCell"/>
</dbReference>
<feature type="transmembrane region" description="Helical" evidence="8">
    <location>
        <begin position="515"/>
        <end position="535"/>
    </location>
</feature>
<evidence type="ECO:0000256" key="2">
    <source>
        <dbReference type="ARBA" id="ARBA00006978"/>
    </source>
</evidence>
<dbReference type="InterPro" id="IPR024671">
    <property type="entry name" value="Atg22-like"/>
</dbReference>
<dbReference type="Proteomes" id="UP001285354">
    <property type="component" value="Unassembled WGS sequence"/>
</dbReference>
<dbReference type="PANTHER" id="PTHR23519:SF5">
    <property type="entry name" value="AUTOPHAGY-RELATED PROTEIN"/>
    <property type="match status" value="1"/>
</dbReference>
<feature type="transmembrane region" description="Helical" evidence="8">
    <location>
        <begin position="294"/>
        <end position="315"/>
    </location>
</feature>
<organism evidence="10 11">
    <name type="scientific">Diplocarpon rosae</name>
    <dbReference type="NCBI Taxonomy" id="946125"/>
    <lineage>
        <taxon>Eukaryota</taxon>
        <taxon>Fungi</taxon>
        <taxon>Dikarya</taxon>
        <taxon>Ascomycota</taxon>
        <taxon>Pezizomycotina</taxon>
        <taxon>Leotiomycetes</taxon>
        <taxon>Helotiales</taxon>
        <taxon>Drepanopezizaceae</taxon>
        <taxon>Diplocarpon</taxon>
    </lineage>
</organism>
<keyword evidence="8" id="KW-0926">Vacuole</keyword>
<dbReference type="InterPro" id="IPR036259">
    <property type="entry name" value="MFS_trans_sf"/>
</dbReference>
<dbReference type="PANTHER" id="PTHR23519">
    <property type="entry name" value="AUTOPHAGY-RELATED PROTEIN 22"/>
    <property type="match status" value="1"/>
</dbReference>
<comment type="subcellular location">
    <subcellularLocation>
        <location evidence="1 8">Vacuole membrane</location>
        <topology evidence="1 8">Multi-pass membrane protein</topology>
    </subcellularLocation>
</comment>
<evidence type="ECO:0000256" key="6">
    <source>
        <dbReference type="ARBA" id="ARBA00023006"/>
    </source>
</evidence>
<feature type="transmembrane region" description="Helical" evidence="8">
    <location>
        <begin position="128"/>
        <end position="147"/>
    </location>
</feature>
<evidence type="ECO:0000256" key="7">
    <source>
        <dbReference type="ARBA" id="ARBA00023136"/>
    </source>
</evidence>
<evidence type="ECO:0000256" key="5">
    <source>
        <dbReference type="ARBA" id="ARBA00022989"/>
    </source>
</evidence>
<feature type="region of interest" description="Disordered" evidence="9">
    <location>
        <begin position="32"/>
        <end position="54"/>
    </location>
</feature>
<accession>A0AAD9T7Y6</accession>
<keyword evidence="4 8" id="KW-0812">Transmembrane</keyword>
<dbReference type="Pfam" id="PF11700">
    <property type="entry name" value="ATG22"/>
    <property type="match status" value="1"/>
</dbReference>
<protein>
    <recommendedName>
        <fullName evidence="8">Autophagy-related protein</fullName>
    </recommendedName>
</protein>
<keyword evidence="3 8" id="KW-0813">Transport</keyword>
<feature type="transmembrane region" description="Helical" evidence="8">
    <location>
        <begin position="483"/>
        <end position="503"/>
    </location>
</feature>
<proteinExistence type="inferred from homology"/>
<evidence type="ECO:0000256" key="8">
    <source>
        <dbReference type="RuleBase" id="RU363073"/>
    </source>
</evidence>
<evidence type="ECO:0000313" key="11">
    <source>
        <dbReference type="Proteomes" id="UP001285354"/>
    </source>
</evidence>
<keyword evidence="8" id="KW-0029">Amino-acid transport</keyword>
<feature type="transmembrane region" description="Helical" evidence="8">
    <location>
        <begin position="352"/>
        <end position="376"/>
    </location>
</feature>